<protein>
    <submittedName>
        <fullName evidence="1">Uncharacterized protein</fullName>
    </submittedName>
</protein>
<name>A0ABV0F094_9ENTE</name>
<sequence>MQLIIIDRQSKKVLDVLSNEAPFATPFDDSLAVVG</sequence>
<reference evidence="1 2" key="2">
    <citation type="submission" date="2024-02" db="EMBL/GenBank/DDBJ databases">
        <title>The Genome Sequence of Enterococcus sp. DIV0159.</title>
        <authorList>
            <person name="Earl A."/>
            <person name="Manson A."/>
            <person name="Gilmore M."/>
            <person name="Sanders J."/>
            <person name="Shea T."/>
            <person name="Howe W."/>
            <person name="Livny J."/>
            <person name="Cuomo C."/>
            <person name="Neafsey D."/>
            <person name="Birren B."/>
        </authorList>
    </citation>
    <scope>NUCLEOTIDE SEQUENCE [LARGE SCALE GENOMIC DNA]</scope>
    <source>
        <strain evidence="1 2">665A</strain>
    </source>
</reference>
<dbReference type="Proteomes" id="UP000664357">
    <property type="component" value="Unassembled WGS sequence"/>
</dbReference>
<reference evidence="1 2" key="1">
    <citation type="submission" date="2021-03" db="EMBL/GenBank/DDBJ databases">
        <authorList>
            <person name="Gilmore M.S."/>
            <person name="Schwartzman J."/>
            <person name="Van Tyne D."/>
            <person name="Martin M."/>
            <person name="Earl A.M."/>
            <person name="Manson A.L."/>
            <person name="Straub T."/>
            <person name="Salamzade R."/>
            <person name="Saavedra J."/>
            <person name="Lebreton F."/>
            <person name="Prichula J."/>
            <person name="Schaufler K."/>
            <person name="Gaca A."/>
            <person name="Sgardioli B."/>
            <person name="Wagenaar J."/>
            <person name="Strong T."/>
        </authorList>
    </citation>
    <scope>NUCLEOTIDE SEQUENCE [LARGE SCALE GENOMIC DNA]</scope>
    <source>
        <strain evidence="1 2">665A</strain>
    </source>
</reference>
<organism evidence="1 2">
    <name type="scientific">Candidatus Enterococcus ferrettii</name>
    <dbReference type="NCBI Taxonomy" id="2815324"/>
    <lineage>
        <taxon>Bacteria</taxon>
        <taxon>Bacillati</taxon>
        <taxon>Bacillota</taxon>
        <taxon>Bacilli</taxon>
        <taxon>Lactobacillales</taxon>
        <taxon>Enterococcaceae</taxon>
        <taxon>Enterococcus</taxon>
    </lineage>
</organism>
<keyword evidence="2" id="KW-1185">Reference proteome</keyword>
<dbReference type="EMBL" id="JAFREL020000008">
    <property type="protein sequence ID" value="MEO1773283.1"/>
    <property type="molecule type" value="Genomic_DNA"/>
</dbReference>
<evidence type="ECO:0000313" key="1">
    <source>
        <dbReference type="EMBL" id="MEO1773283.1"/>
    </source>
</evidence>
<accession>A0ABV0F094</accession>
<proteinExistence type="predicted"/>
<comment type="caution">
    <text evidence="1">The sequence shown here is derived from an EMBL/GenBank/DDBJ whole genome shotgun (WGS) entry which is preliminary data.</text>
</comment>
<gene>
    <name evidence="1" type="ORF">JZO67_005267</name>
</gene>
<evidence type="ECO:0000313" key="2">
    <source>
        <dbReference type="Proteomes" id="UP000664357"/>
    </source>
</evidence>